<dbReference type="GO" id="GO:0005524">
    <property type="term" value="F:ATP binding"/>
    <property type="evidence" value="ECO:0007669"/>
    <property type="project" value="InterPro"/>
</dbReference>
<dbReference type="Gene3D" id="3.40.50.300">
    <property type="entry name" value="P-loop containing nucleotide triphosphate hydrolases"/>
    <property type="match status" value="1"/>
</dbReference>
<dbReference type="EMBL" id="CCXW01000001">
    <property type="protein sequence ID" value="CEG30662.1"/>
    <property type="molecule type" value="Genomic_DNA"/>
</dbReference>
<gene>
    <name evidence="2" type="ORF">BN1180_00776</name>
</gene>
<dbReference type="PANTHER" id="PTHR10285">
    <property type="entry name" value="URIDINE KINASE"/>
    <property type="match status" value="1"/>
</dbReference>
<feature type="domain" description="Phosphoribulokinase/uridine kinase" evidence="1">
    <location>
        <begin position="33"/>
        <end position="200"/>
    </location>
</feature>
<dbReference type="GO" id="GO:0016301">
    <property type="term" value="F:kinase activity"/>
    <property type="evidence" value="ECO:0007669"/>
    <property type="project" value="UniProtKB-KW"/>
</dbReference>
<dbReference type="RefSeq" id="WP_048685048.1">
    <property type="nucleotide sequence ID" value="NZ_CCXW01000001.1"/>
</dbReference>
<proteinExistence type="predicted"/>
<evidence type="ECO:0000313" key="3">
    <source>
        <dbReference type="Proteomes" id="UP000182110"/>
    </source>
</evidence>
<evidence type="ECO:0000259" key="1">
    <source>
        <dbReference type="Pfam" id="PF00485"/>
    </source>
</evidence>
<organism evidence="2 3">
    <name type="scientific">Peribacillus simplex</name>
    <dbReference type="NCBI Taxonomy" id="1478"/>
    <lineage>
        <taxon>Bacteria</taxon>
        <taxon>Bacillati</taxon>
        <taxon>Bacillota</taxon>
        <taxon>Bacilli</taxon>
        <taxon>Bacillales</taxon>
        <taxon>Bacillaceae</taxon>
        <taxon>Peribacillus</taxon>
    </lineage>
</organism>
<dbReference type="AlphaFoldDB" id="A0AAN2PDL5"/>
<dbReference type="InterPro" id="IPR006083">
    <property type="entry name" value="PRK/URK"/>
</dbReference>
<dbReference type="Proteomes" id="UP000182110">
    <property type="component" value="Unassembled WGS sequence"/>
</dbReference>
<reference evidence="2 3" key="1">
    <citation type="journal article" date="2014" name="Genome Announc.">
        <title>Genome Sequence of Bacillus simplex Strain P558, Isolated from a Human Fecal Sample.</title>
        <authorList>
            <person name="Croce O."/>
            <person name="Hugon P."/>
            <person name="Lagier J.C."/>
            <person name="Bibi F."/>
            <person name="Robert C."/>
            <person name="Azhar E.I."/>
            <person name="Raoult D."/>
            <person name="Fournier P.E."/>
        </authorList>
    </citation>
    <scope>NUCLEOTIDE SEQUENCE [LARGE SCALE GENOMIC DNA]</scope>
    <source>
        <strain evidence="2 3">P558</strain>
    </source>
</reference>
<keyword evidence="2" id="KW-0418">Kinase</keyword>
<dbReference type="SUPFAM" id="SSF52540">
    <property type="entry name" value="P-loop containing nucleoside triphosphate hydrolases"/>
    <property type="match status" value="1"/>
</dbReference>
<keyword evidence="3" id="KW-1185">Reference proteome</keyword>
<keyword evidence="2" id="KW-0808">Transferase</keyword>
<name>A0AAN2PDL5_9BACI</name>
<comment type="caution">
    <text evidence="2">The sequence shown here is derived from an EMBL/GenBank/DDBJ whole genome shotgun (WGS) entry which is preliminary data.</text>
</comment>
<sequence>MLINFPTLNGQYTISSLIAEIHEISKKRSLYILAIDGRGGSGKSTLAARIQAECPGSVAVHMDDFYLPSSERVQLSPSQKPIGADYDWERVCNQILKPLTKGKEARYQRYDWETDTMAEWHEVPAGGLVIIEGTYSIRKELAGYHDFTIWVECPRDQRLKRGLERDGEDARQMWEDNWMVHEDLYVGVQRPQERADLVVDGMS</sequence>
<evidence type="ECO:0000313" key="2">
    <source>
        <dbReference type="EMBL" id="CEG30662.1"/>
    </source>
</evidence>
<dbReference type="InterPro" id="IPR027417">
    <property type="entry name" value="P-loop_NTPase"/>
</dbReference>
<protein>
    <submittedName>
        <fullName evidence="2">Uridine kinase</fullName>
    </submittedName>
</protein>
<dbReference type="Pfam" id="PF00485">
    <property type="entry name" value="PRK"/>
    <property type="match status" value="1"/>
</dbReference>
<accession>A0AAN2PDL5</accession>